<evidence type="ECO:0000256" key="1">
    <source>
        <dbReference type="SAM" id="Phobius"/>
    </source>
</evidence>
<dbReference type="AlphaFoldDB" id="A0A165GXA9"/>
<evidence type="ECO:0000313" key="4">
    <source>
        <dbReference type="Proteomes" id="UP000076490"/>
    </source>
</evidence>
<keyword evidence="1" id="KW-0812">Transmembrane</keyword>
<keyword evidence="1" id="KW-0472">Membrane</keyword>
<dbReference type="RefSeq" id="WP_063179141.1">
    <property type="nucleotide sequence ID" value="NZ_LQNT01000009.1"/>
</dbReference>
<feature type="domain" description="Cell wall elongation regulator TseB-like" evidence="2">
    <location>
        <begin position="38"/>
        <end position="81"/>
    </location>
</feature>
<name>A0A165GXA9_9BACL</name>
<feature type="transmembrane region" description="Helical" evidence="1">
    <location>
        <begin position="7"/>
        <end position="27"/>
    </location>
</feature>
<dbReference type="InterPro" id="IPR041401">
    <property type="entry name" value="TseB-like_dom"/>
</dbReference>
<protein>
    <recommendedName>
        <fullName evidence="2">Cell wall elongation regulator TseB-like domain-containing protein</fullName>
    </recommendedName>
</protein>
<comment type="caution">
    <text evidence="3">The sequence shown here is derived from an EMBL/GenBank/DDBJ whole genome shotgun (WGS) entry which is preliminary data.</text>
</comment>
<dbReference type="Pfam" id="PF17881">
    <property type="entry name" value="TseB"/>
    <property type="match status" value="1"/>
</dbReference>
<keyword evidence="1" id="KW-1133">Transmembrane helix</keyword>
<evidence type="ECO:0000313" key="3">
    <source>
        <dbReference type="EMBL" id="KZE38035.1"/>
    </source>
</evidence>
<reference evidence="3 4" key="1">
    <citation type="submission" date="2016-01" db="EMBL/GenBank/DDBJ databases">
        <title>Whole genome sequencing of Bhargavaea cecembensis T14.</title>
        <authorList>
            <person name="Hong K.W."/>
        </authorList>
    </citation>
    <scope>NUCLEOTIDE SEQUENCE [LARGE SCALE GENOMIC DNA]</scope>
    <source>
        <strain evidence="3 4">T14</strain>
    </source>
</reference>
<dbReference type="EMBL" id="LQNT01000009">
    <property type="protein sequence ID" value="KZE38035.1"/>
    <property type="molecule type" value="Genomic_DNA"/>
</dbReference>
<dbReference type="InterPro" id="IPR046350">
    <property type="entry name" value="Cystatin_sf"/>
</dbReference>
<dbReference type="Gene3D" id="3.10.450.40">
    <property type="match status" value="2"/>
</dbReference>
<proteinExistence type="predicted"/>
<gene>
    <name evidence="3" type="ORF">AV656_03650</name>
</gene>
<accession>A0A165GXA9</accession>
<organism evidence="3 4">
    <name type="scientific">Bhargavaea cecembensis</name>
    <dbReference type="NCBI Taxonomy" id="394098"/>
    <lineage>
        <taxon>Bacteria</taxon>
        <taxon>Bacillati</taxon>
        <taxon>Bacillota</taxon>
        <taxon>Bacilli</taxon>
        <taxon>Bacillales</taxon>
        <taxon>Caryophanaceae</taxon>
        <taxon>Bhargavaea</taxon>
    </lineage>
</organism>
<dbReference type="Proteomes" id="UP000076490">
    <property type="component" value="Unassembled WGS sequence"/>
</dbReference>
<evidence type="ECO:0000259" key="2">
    <source>
        <dbReference type="Pfam" id="PF17881"/>
    </source>
</evidence>
<dbReference type="SUPFAM" id="SSF54403">
    <property type="entry name" value="Cystatin/monellin"/>
    <property type="match status" value="2"/>
</dbReference>
<sequence length="159" mass="17523">MKNWIRFTVIFTLSLFTLIGVIVFYQAQKPIGKAEERAEARAAEEGHLAEITRAYPVNGAEPSITVLGKDEEGRAKAVFVPDGKKGEIRGVFLSDGISPKEALTAVREEMNVSDVLHVHLGTDGSGPFWEVAFTGPDDKLNYVQMNFVDGSMRKKILNL</sequence>
<dbReference type="OrthoDB" id="2381181at2"/>